<reference evidence="1" key="1">
    <citation type="submission" date="2024-07" db="EMBL/GenBank/DDBJ databases">
        <title>A survey of Mimosa microsymbionts across Brazilian biomes reveals a high diversity of Paraburkholderia nodulating endemic species, but also that Cupriavidus is common as a symbiont of widespread species.</title>
        <authorList>
            <person name="Rouws L."/>
            <person name="Barauna A."/>
            <person name="Beukes C."/>
            <person name="Rouws J.R.C."/>
            <person name="De Faria S.M."/>
            <person name="Gross E."/>
            <person name="Bueno Dos Reis Junior F."/>
            <person name="Simon M.F."/>
            <person name="Maluk M."/>
            <person name="Odee D.W."/>
            <person name="Kenicer G."/>
            <person name="Young J.P.W."/>
            <person name="Reis V.M."/>
            <person name="Zilli J."/>
            <person name="James E.K."/>
        </authorList>
    </citation>
    <scope>NUCLEOTIDE SEQUENCE</scope>
    <source>
        <strain evidence="1">EG181B</strain>
    </source>
</reference>
<organism evidence="1 2">
    <name type="scientific">Paraburkholderia phymatum</name>
    <dbReference type="NCBI Taxonomy" id="148447"/>
    <lineage>
        <taxon>Bacteria</taxon>
        <taxon>Pseudomonadati</taxon>
        <taxon>Pseudomonadota</taxon>
        <taxon>Betaproteobacteria</taxon>
        <taxon>Burkholderiales</taxon>
        <taxon>Burkholderiaceae</taxon>
        <taxon>Paraburkholderia</taxon>
    </lineage>
</organism>
<name>A0ACC6U179_9BURK</name>
<evidence type="ECO:0000313" key="1">
    <source>
        <dbReference type="EMBL" id="MEX3933314.1"/>
    </source>
</evidence>
<evidence type="ECO:0000313" key="2">
    <source>
        <dbReference type="Proteomes" id="UP001558850"/>
    </source>
</evidence>
<proteinExistence type="predicted"/>
<keyword evidence="2" id="KW-1185">Reference proteome</keyword>
<protein>
    <submittedName>
        <fullName evidence="1">Uncharacterized protein</fullName>
    </submittedName>
</protein>
<sequence>MTTERERLRDEFLTRILALIEEAASHDIALSGRYMANGNSAHATSVSKPTLAELKSDMLAKIREAEKAAYAYFCECEVGPERERAHDVYSNILYSTRVG</sequence>
<comment type="caution">
    <text evidence="1">The sequence shown here is derived from an EMBL/GenBank/DDBJ whole genome shotgun (WGS) entry which is preliminary data.</text>
</comment>
<dbReference type="EMBL" id="JBFRCH010000007">
    <property type="protein sequence ID" value="MEX3933314.1"/>
    <property type="molecule type" value="Genomic_DNA"/>
</dbReference>
<dbReference type="Proteomes" id="UP001558850">
    <property type="component" value="Unassembled WGS sequence"/>
</dbReference>
<gene>
    <name evidence="1" type="ORF">AB4Y32_16175</name>
</gene>
<accession>A0ACC6U179</accession>